<keyword evidence="1" id="KW-0812">Transmembrane</keyword>
<reference evidence="3 4" key="1">
    <citation type="submission" date="2016-10" db="EMBL/GenBank/DDBJ databases">
        <authorList>
            <person name="de Groot N.N."/>
        </authorList>
    </citation>
    <scope>NUCLEOTIDE SEQUENCE [LARGE SCALE GENOMIC DNA]</scope>
    <source>
        <strain evidence="3 4">JCM 10630</strain>
    </source>
</reference>
<dbReference type="EMBL" id="FNAE01000009">
    <property type="protein sequence ID" value="SDF61987.1"/>
    <property type="molecule type" value="Genomic_DNA"/>
</dbReference>
<keyword evidence="1" id="KW-0472">Membrane</keyword>
<protein>
    <submittedName>
        <fullName evidence="3">Uncharacterized protein</fullName>
    </submittedName>
</protein>
<accession>A0A1G7MJV4</accession>
<dbReference type="Proteomes" id="UP001278050">
    <property type="component" value="Unassembled WGS sequence"/>
</dbReference>
<feature type="transmembrane region" description="Helical" evidence="1">
    <location>
        <begin position="54"/>
        <end position="80"/>
    </location>
</feature>
<sequence>MKIIAGTFGIKGSAFIGGGKLHIESSKKASYTPAQIQSVEVDQVNEKRFSVGSALIGALLLGLILTAFLGGVGLVAGLLIGALGGFVSEKHNAAEVAFVDGNKVRLLCTGRAVNKLIRLKG</sequence>
<evidence type="ECO:0000313" key="4">
    <source>
        <dbReference type="Proteomes" id="UP000182413"/>
    </source>
</evidence>
<keyword evidence="5" id="KW-1185">Reference proteome</keyword>
<dbReference type="RefSeq" id="WP_074681679.1">
    <property type="nucleotide sequence ID" value="NZ_CBCSET010000008.1"/>
</dbReference>
<reference evidence="2 5" key="2">
    <citation type="submission" date="2023-11" db="EMBL/GenBank/DDBJ databases">
        <title>MicrobeMod: A computational toolkit for identifying prokaryotic methylation and restriction-modification with nanopore sequencing.</title>
        <authorList>
            <person name="Crits-Christoph A."/>
            <person name="Kang S.C."/>
            <person name="Lee H."/>
            <person name="Ostrov N."/>
        </authorList>
    </citation>
    <scope>NUCLEOTIDE SEQUENCE [LARGE SCALE GENOMIC DNA]</scope>
    <source>
        <strain evidence="2 5">ATCC BAA-571</strain>
    </source>
</reference>
<proteinExistence type="predicted"/>
<dbReference type="AlphaFoldDB" id="A0A1G7MJV4"/>
<evidence type="ECO:0000313" key="5">
    <source>
        <dbReference type="Proteomes" id="UP001278050"/>
    </source>
</evidence>
<evidence type="ECO:0000313" key="2">
    <source>
        <dbReference type="EMBL" id="MDX5994946.1"/>
    </source>
</evidence>
<gene>
    <name evidence="3" type="ORF">SAMN05216575_10973</name>
    <name evidence="2" type="ORF">SIM71_23015</name>
</gene>
<dbReference type="EMBL" id="JAWXXP010000001">
    <property type="protein sequence ID" value="MDX5994946.1"/>
    <property type="molecule type" value="Genomic_DNA"/>
</dbReference>
<evidence type="ECO:0000313" key="3">
    <source>
        <dbReference type="EMBL" id="SDF61987.1"/>
    </source>
</evidence>
<organism evidence="3 4">
    <name type="scientific">Ectopseudomonas alcaliphila</name>
    <dbReference type="NCBI Taxonomy" id="101564"/>
    <lineage>
        <taxon>Bacteria</taxon>
        <taxon>Pseudomonadati</taxon>
        <taxon>Pseudomonadota</taxon>
        <taxon>Gammaproteobacteria</taxon>
        <taxon>Pseudomonadales</taxon>
        <taxon>Pseudomonadaceae</taxon>
        <taxon>Ectopseudomonas</taxon>
    </lineage>
</organism>
<name>A0A1G7MJV4_9GAMM</name>
<dbReference type="Proteomes" id="UP000182413">
    <property type="component" value="Unassembled WGS sequence"/>
</dbReference>
<keyword evidence="1" id="KW-1133">Transmembrane helix</keyword>
<dbReference type="OrthoDB" id="9897099at2"/>
<evidence type="ECO:0000256" key="1">
    <source>
        <dbReference type="SAM" id="Phobius"/>
    </source>
</evidence>